<feature type="domain" description="Fibronectin type-III" evidence="27">
    <location>
        <begin position="4553"/>
        <end position="4647"/>
    </location>
</feature>
<dbReference type="FunFam" id="2.60.40.10:FF:000935">
    <property type="entry name" value="Uncharacterized protein, isoform I"/>
    <property type="match status" value="1"/>
</dbReference>
<dbReference type="GO" id="GO:0004674">
    <property type="term" value="F:protein serine/threonine kinase activity"/>
    <property type="evidence" value="ECO:0007669"/>
    <property type="project" value="UniProtKB-KW"/>
</dbReference>
<dbReference type="FunFam" id="2.60.40.10:FF:002083">
    <property type="entry name" value="Protein CBR-UNC-22"/>
    <property type="match status" value="3"/>
</dbReference>
<feature type="domain" description="Ig-like" evidence="26">
    <location>
        <begin position="6935"/>
        <end position="7023"/>
    </location>
</feature>
<feature type="domain" description="Fibronectin type-III" evidence="27">
    <location>
        <begin position="2678"/>
        <end position="2773"/>
    </location>
</feature>
<feature type="domain" description="Fibronectin type-III" evidence="27">
    <location>
        <begin position="5145"/>
        <end position="5239"/>
    </location>
</feature>
<feature type="domain" description="Ig-like" evidence="26">
    <location>
        <begin position="4752"/>
        <end position="4840"/>
    </location>
</feature>
<dbReference type="PROSITE" id="PS50835">
    <property type="entry name" value="IG_LIKE"/>
    <property type="match status" value="20"/>
</dbReference>
<evidence type="ECO:0000256" key="14">
    <source>
        <dbReference type="ARBA" id="ARBA00022837"/>
    </source>
</evidence>
<dbReference type="FunFam" id="2.60.40.10:FF:000567">
    <property type="entry name" value="Uncharacterized protein, isoform G"/>
    <property type="match status" value="7"/>
</dbReference>
<dbReference type="InterPro" id="IPR013783">
    <property type="entry name" value="Ig-like_fold"/>
</dbReference>
<keyword evidence="6" id="KW-0963">Cytoplasm</keyword>
<dbReference type="FunFam" id="2.60.40.10:FF:001164">
    <property type="entry name" value="Uncharacterized protein, isoform F"/>
    <property type="match status" value="1"/>
</dbReference>
<dbReference type="SUPFAM" id="SSF48726">
    <property type="entry name" value="Immunoglobulin"/>
    <property type="match status" value="27"/>
</dbReference>
<dbReference type="FunFam" id="2.60.40.10:FF:000056">
    <property type="entry name" value="twitchin isoform X4"/>
    <property type="match status" value="21"/>
</dbReference>
<dbReference type="GO" id="GO:0009653">
    <property type="term" value="P:anatomical structure morphogenesis"/>
    <property type="evidence" value="ECO:0007669"/>
    <property type="project" value="UniProtKB-ARBA"/>
</dbReference>
<feature type="domain" description="Fibronectin type-III" evidence="27">
    <location>
        <begin position="4256"/>
        <end position="4351"/>
    </location>
</feature>
<keyword evidence="29" id="KW-1185">Reference proteome</keyword>
<feature type="compositionally biased region" description="Pro residues" evidence="24">
    <location>
        <begin position="6759"/>
        <end position="6771"/>
    </location>
</feature>
<dbReference type="InterPro" id="IPR036179">
    <property type="entry name" value="Ig-like_dom_sf"/>
</dbReference>
<evidence type="ECO:0000256" key="12">
    <source>
        <dbReference type="ARBA" id="ARBA00022741"/>
    </source>
</evidence>
<protein>
    <recommendedName>
        <fullName evidence="4">non-specific serine/threonine protein kinase</fullName>
        <ecNumber evidence="4">2.7.11.1</ecNumber>
    </recommendedName>
</protein>
<feature type="domain" description="Fibronectin type-III" evidence="27">
    <location>
        <begin position="3267"/>
        <end position="3363"/>
    </location>
</feature>
<evidence type="ECO:0000256" key="20">
    <source>
        <dbReference type="ARBA" id="ARBA00023319"/>
    </source>
</evidence>
<feature type="domain" description="Fibronectin type-III" evidence="27">
    <location>
        <begin position="599"/>
        <end position="694"/>
    </location>
</feature>
<evidence type="ECO:0000256" key="3">
    <source>
        <dbReference type="ARBA" id="ARBA00006692"/>
    </source>
</evidence>
<dbReference type="SUPFAM" id="SSF56112">
    <property type="entry name" value="Protein kinase-like (PK-like)"/>
    <property type="match status" value="1"/>
</dbReference>
<evidence type="ECO:0000256" key="15">
    <source>
        <dbReference type="ARBA" id="ARBA00022840"/>
    </source>
</evidence>
<feature type="domain" description="Fibronectin type-III" evidence="27">
    <location>
        <begin position="3369"/>
        <end position="3463"/>
    </location>
</feature>
<feature type="domain" description="Ig-like" evidence="26">
    <location>
        <begin position="1400"/>
        <end position="1489"/>
    </location>
</feature>
<feature type="domain" description="Ig-like" evidence="26">
    <location>
        <begin position="5931"/>
        <end position="6024"/>
    </location>
</feature>
<evidence type="ECO:0000256" key="19">
    <source>
        <dbReference type="ARBA" id="ARBA00023179"/>
    </source>
</evidence>
<dbReference type="Pfam" id="PF00041">
    <property type="entry name" value="fn3"/>
    <property type="match status" value="39"/>
</dbReference>
<feature type="domain" description="Fibronectin type-III" evidence="27">
    <location>
        <begin position="402"/>
        <end position="497"/>
    </location>
</feature>
<feature type="domain" description="Fibronectin type-III" evidence="27">
    <location>
        <begin position="3664"/>
        <end position="3758"/>
    </location>
</feature>
<keyword evidence="15 23" id="KW-0067">ATP-binding</keyword>
<feature type="compositionally biased region" description="Polar residues" evidence="24">
    <location>
        <begin position="4562"/>
        <end position="4575"/>
    </location>
</feature>
<feature type="domain" description="Ig-like" evidence="26">
    <location>
        <begin position="7034"/>
        <end position="7122"/>
    </location>
</feature>
<dbReference type="Proteomes" id="UP001154078">
    <property type="component" value="Chromosome 8"/>
</dbReference>
<evidence type="ECO:0000313" key="28">
    <source>
        <dbReference type="EMBL" id="CAH0562245.1"/>
    </source>
</evidence>
<evidence type="ECO:0000256" key="7">
    <source>
        <dbReference type="ARBA" id="ARBA00022527"/>
    </source>
</evidence>
<evidence type="ECO:0000256" key="18">
    <source>
        <dbReference type="ARBA" id="ARBA00023157"/>
    </source>
</evidence>
<organism evidence="28 29">
    <name type="scientific">Brassicogethes aeneus</name>
    <name type="common">Rape pollen beetle</name>
    <name type="synonym">Meligethes aeneus</name>
    <dbReference type="NCBI Taxonomy" id="1431903"/>
    <lineage>
        <taxon>Eukaryota</taxon>
        <taxon>Metazoa</taxon>
        <taxon>Ecdysozoa</taxon>
        <taxon>Arthropoda</taxon>
        <taxon>Hexapoda</taxon>
        <taxon>Insecta</taxon>
        <taxon>Pterygota</taxon>
        <taxon>Neoptera</taxon>
        <taxon>Endopterygota</taxon>
        <taxon>Coleoptera</taxon>
        <taxon>Polyphaga</taxon>
        <taxon>Cucujiformia</taxon>
        <taxon>Nitidulidae</taxon>
        <taxon>Meligethinae</taxon>
        <taxon>Brassicogethes</taxon>
    </lineage>
</organism>
<dbReference type="FunFam" id="2.60.40.10:FF:000831">
    <property type="entry name" value="Uncharacterized protein, isoform F"/>
    <property type="match status" value="1"/>
</dbReference>
<feature type="compositionally biased region" description="Basic and acidic residues" evidence="24">
    <location>
        <begin position="3672"/>
        <end position="3686"/>
    </location>
</feature>
<keyword evidence="17" id="KW-0112">Calmodulin-binding</keyword>
<comment type="catalytic activity">
    <reaction evidence="22">
        <text>L-seryl-[protein] + ATP = O-phospho-L-seryl-[protein] + ADP + H(+)</text>
        <dbReference type="Rhea" id="RHEA:17989"/>
        <dbReference type="Rhea" id="RHEA-COMP:9863"/>
        <dbReference type="Rhea" id="RHEA-COMP:11604"/>
        <dbReference type="ChEBI" id="CHEBI:15378"/>
        <dbReference type="ChEBI" id="CHEBI:29999"/>
        <dbReference type="ChEBI" id="CHEBI:30616"/>
        <dbReference type="ChEBI" id="CHEBI:83421"/>
        <dbReference type="ChEBI" id="CHEBI:456216"/>
        <dbReference type="EC" id="2.7.11.1"/>
    </reaction>
</comment>
<feature type="region of interest" description="Disordered" evidence="24">
    <location>
        <begin position="1870"/>
        <end position="1900"/>
    </location>
</feature>
<dbReference type="InterPro" id="IPR003598">
    <property type="entry name" value="Ig_sub2"/>
</dbReference>
<feature type="domain" description="Ig-like" evidence="26">
    <location>
        <begin position="4355"/>
        <end position="4446"/>
    </location>
</feature>
<feature type="domain" description="Fibronectin type-III" evidence="27">
    <location>
        <begin position="4949"/>
        <end position="5043"/>
    </location>
</feature>
<feature type="domain" description="Fibronectin type-III" evidence="27">
    <location>
        <begin position="3958"/>
        <end position="4052"/>
    </location>
</feature>
<feature type="domain" description="Ig-like" evidence="26">
    <location>
        <begin position="21"/>
        <end position="105"/>
    </location>
</feature>
<dbReference type="FunFam" id="2.60.40.10:FF:000876">
    <property type="entry name" value="Uncharacterized protein, isoform H"/>
    <property type="match status" value="1"/>
</dbReference>
<dbReference type="InterPro" id="IPR013098">
    <property type="entry name" value="Ig_I-set"/>
</dbReference>
<feature type="domain" description="Fibronectin type-III" evidence="27">
    <location>
        <begin position="2779"/>
        <end position="2874"/>
    </location>
</feature>
<keyword evidence="7" id="KW-0723">Serine/threonine-protein kinase</keyword>
<name>A0A9P0BFC8_BRAAE</name>
<dbReference type="GO" id="GO:0005516">
    <property type="term" value="F:calmodulin binding"/>
    <property type="evidence" value="ECO:0007669"/>
    <property type="project" value="UniProtKB-KW"/>
</dbReference>
<dbReference type="FunFam" id="2.60.40.10:FF:000127">
    <property type="entry name" value="titin isoform X1"/>
    <property type="match status" value="2"/>
</dbReference>
<feature type="domain" description="Fibronectin type-III" evidence="27">
    <location>
        <begin position="4454"/>
        <end position="4547"/>
    </location>
</feature>
<feature type="domain" description="Fibronectin type-III" evidence="27">
    <location>
        <begin position="1200"/>
        <end position="1295"/>
    </location>
</feature>
<feature type="domain" description="Fibronectin type-III" evidence="27">
    <location>
        <begin position="2482"/>
        <end position="2577"/>
    </location>
</feature>
<dbReference type="InterPro" id="IPR003961">
    <property type="entry name" value="FN3_dom"/>
</dbReference>
<evidence type="ECO:0000259" key="25">
    <source>
        <dbReference type="PROSITE" id="PS50011"/>
    </source>
</evidence>
<dbReference type="CDD" id="cd00063">
    <property type="entry name" value="FN3"/>
    <property type="match status" value="39"/>
</dbReference>
<feature type="domain" description="Fibronectin type-III" evidence="27">
    <location>
        <begin position="1892"/>
        <end position="1987"/>
    </location>
</feature>
<dbReference type="PROSITE" id="PS50853">
    <property type="entry name" value="FN3"/>
    <property type="match status" value="39"/>
</dbReference>
<feature type="domain" description="Fibronectin type-III" evidence="27">
    <location>
        <begin position="1793"/>
        <end position="1886"/>
    </location>
</feature>
<evidence type="ECO:0000256" key="5">
    <source>
        <dbReference type="ARBA" id="ARBA00022443"/>
    </source>
</evidence>
<feature type="domain" description="Fibronectin type-III" evidence="27">
    <location>
        <begin position="3564"/>
        <end position="3657"/>
    </location>
</feature>
<feature type="domain" description="Fibronectin type-III" evidence="27">
    <location>
        <begin position="2088"/>
        <end position="2181"/>
    </location>
</feature>
<dbReference type="FunFam" id="2.60.40.10:FF:000107">
    <property type="entry name" value="Myosin, light chain kinase a"/>
    <property type="match status" value="1"/>
</dbReference>
<dbReference type="FunFam" id="2.60.40.10:FF:000097">
    <property type="entry name" value="Bent, isoform F"/>
    <property type="match status" value="1"/>
</dbReference>
<feature type="compositionally biased region" description="Polar residues" evidence="24">
    <location>
        <begin position="2174"/>
        <end position="2186"/>
    </location>
</feature>
<feature type="domain" description="Fibronectin type-III" evidence="27">
    <location>
        <begin position="5636"/>
        <end position="5731"/>
    </location>
</feature>
<dbReference type="CDD" id="cd05748">
    <property type="entry name" value="Ig_Titin_like"/>
    <property type="match status" value="3"/>
</dbReference>
<evidence type="ECO:0000313" key="29">
    <source>
        <dbReference type="Proteomes" id="UP001154078"/>
    </source>
</evidence>
<dbReference type="FunFam" id="1.10.510.10:FF:000321">
    <property type="entry name" value="Bent, isoform C"/>
    <property type="match status" value="1"/>
</dbReference>
<dbReference type="PRINTS" id="PR00014">
    <property type="entry name" value="FNTYPEIII"/>
</dbReference>
<feature type="domain" description="Ig-like" evidence="26">
    <location>
        <begin position="3171"/>
        <end position="3260"/>
    </location>
</feature>
<dbReference type="FunFam" id="2.60.40.10:FF:000504">
    <property type="entry name" value="Bent, isoform J"/>
    <property type="match status" value="2"/>
</dbReference>
<dbReference type="GO" id="GO:0050793">
    <property type="term" value="P:regulation of developmental process"/>
    <property type="evidence" value="ECO:0007669"/>
    <property type="project" value="UniProtKB-ARBA"/>
</dbReference>
<feature type="domain" description="Ig-like" evidence="26">
    <location>
        <begin position="2878"/>
        <end position="2966"/>
    </location>
</feature>
<dbReference type="FunFam" id="2.60.40.10:FF:000559">
    <property type="entry name" value="Uncharacterized protein, isoform J"/>
    <property type="match status" value="1"/>
</dbReference>
<evidence type="ECO:0000256" key="21">
    <source>
        <dbReference type="ARBA" id="ARBA00047899"/>
    </source>
</evidence>
<dbReference type="GO" id="GO:0005524">
    <property type="term" value="F:ATP binding"/>
    <property type="evidence" value="ECO:0007669"/>
    <property type="project" value="UniProtKB-UniRule"/>
</dbReference>
<dbReference type="FunFam" id="2.60.40.10:FF:000080">
    <property type="entry name" value="Myosin light chain kinase, smooth muscle"/>
    <property type="match status" value="1"/>
</dbReference>
<feature type="domain" description="Ig-like" evidence="26">
    <location>
        <begin position="1696"/>
        <end position="1785"/>
    </location>
</feature>
<feature type="domain" description="Fibronectin type-III" evidence="27">
    <location>
        <begin position="2187"/>
        <end position="2281"/>
    </location>
</feature>
<feature type="domain" description="Fibronectin type-III" evidence="27">
    <location>
        <begin position="5245"/>
        <end position="5341"/>
    </location>
</feature>
<feature type="domain" description="Fibronectin type-III" evidence="27">
    <location>
        <begin position="4152"/>
        <end position="4250"/>
    </location>
</feature>
<evidence type="ECO:0000256" key="11">
    <source>
        <dbReference type="ARBA" id="ARBA00022737"/>
    </source>
</evidence>
<sequence>MCKLNKQTEKTVTKLGITDYPYKFVKVLKHQQHVEKENITFVCELNDAGGDVKWFKGDQEIKPDKRLVVSKDGRKRKLVIKDAKVTDAGMYRCTSNADQTEAELVVNYLNRFNKKLKDTVAVEREKVVLEIELQDQTAPAEWTFNGKKIEPSERIEIKNLGGGKHQLIFNKLDMTDDGEIKCESGKLESTMKLSVKKGESIPKIDFPDTYEAPISRPVNITVPYKIEGTRQTPLEAKIIKDGKVLPLKDVDVVIQDDKVVFKFKKPARELSGPYQIKLSNGQGEDVKDVNITMQDVPSPPLDVEVNEVFQTNCKVSWKPPTDDGGAPLQHYVVERQDLSLKAGWDNVGQVKAGEPCMLKVDGLVPKKEYKFRIRAVNKLGPSEAATFGKPVLAKDPWDEPSKPNNVQVVDWDVDHADLTWLPPDSDGGAPITGYVIEYKEKFAKDWSKGIEVPADQLKGTCPRLKENSTYEFRVRAINKAGPGEPSDSTKPIIAKCRFVKPYIIGNDLIQIIVKKGQVVKYDIKYGGEPEPEVQWFLGQKEIKQDIEERVTLDKYDRNTIITVRRVTRADSGKYRLVLTNSSGTCEGVGDVIVLDKPTPPKAMKVDEIRATHVTIKWQKPEDLGGTELTGYVLEKMDMDTGRWIPAGEVGPEDNNFTFKNLTPKKKYKFRVRAKNKEGESEPLETTDAIVAKNPYDEPGAPSKPVIDDYDNKSVTLKWEKPENDGGRPITHYTIEMKDKFSPDWTEVLKTEGPEPAGKVEGLKENMIYQFRVRAHNKAGPSSPSEPTDNHLCKHRNLKPRIDRETFKSVTIKAGRTHKWSVDISGEPPPTIKWVWRDNIPLTNTERINIENVDYHTTFTITNCVRKDTGRYTLIAENVNGKDTETVELTVLSKPGSPTGPLTVSDVTATKAKVGFKKPEDDGGSPIKEYEIEKMDTATGKWVRVGRVPGDKIGPDGKGEFEVTGLIPGNEYKFRVTAVNNEGDSEPLVSEKPVLAKDPFDAAGKPGTPEITDYDNKGVNLKWTPPKSDGGAPIEKYIIEKKDKFKPDWEKATEVPGDHLEARVEDLKERGEYQFRVIAVNKAGPGVPSDASQMQIIKHRSLKPRIDRTNLKPITVRAGKPIKYDVDVRGEPPPTCTWFHVETEVKSEGNIEIINVDYNTKITINNSVRKNTGIYKIKAVNEHGFDEAEVEVTVLSSPSKPKGPLKVTDVTKGGCKLKWQKPEDDGGKPVTGYVVEKLDKSTGRWVPVGRTGPNDTEMDVKGLQEGHEYDFRVKAVNDEGESEPLESEGSIIAKNPYDIPGKPGTPEITDWDSDRVDLKWTAPKSTGGAPITGYVIEKKEKFSTSWDEILTTDSPDCDARVPGLKEGNTYQFRVRAVNKAGPGEPSDATGQHVAKPRHMRPLINREKLHTIKVRAGQIVKYDVDVKGEPPPTITWSFAHKVLENGPNTKIENEDYNTKLTLTNTSRKDTGTYTIRAENESGFDEAPVEVIILDKPGKPEGPLEISDVHKEGCKVKWNKPKDDGGLPITGYSIEKQDPTTGRWVPAGFVDADKLDAEITGLEPNKKYNFRVKAVNEEGESEPLESDGSVLAKNPYDVSAPPGLPEIVDWDEHSVKLKWDKPVRDGGAPITGYVIEAMDKFGGQFVKVAEVGPQCTGTVPKLEEGNQYKFRVRALNKAGQSEPSEQTNWHTAKARFLKPLIDRTNLKPLSIKAGLSISLDVNVAGEPAPTIQWFCNGKELKTDDIMRIDNIDYNTKFFVLRATREQSGKYTIVAKNEVGEDTADIEISVLGKPSAPKGPLEVSDVTKHGCKLKWKKPEDDGGSPVDHYEIEKLDPLTGQWIPCGRSNEPEANITGLQEGKPYKFRVKAVNKEGESEPLETEKSIIAKNPFDEPSKPGRPEPKNWDKDFVELAWAPPKSDGGAPIEKYIIQMHDKAGRGWVDAATVPGDKTNGRVDSVDEGHEYEFRIVAVNKAGPSEPSDPSKPVIAKPRFLAPKIDRRNLDKKVLRTGQLLRLEADVKGEPAPTVTWTLKEQTLRNTDRIKIENEDYHTSFVMQKVQRSDTGMYVVTARNDSGVDTVEVELQVISKPSKPKGPLKVSDVTADGCKLKWEAPEDDGGEPIKEYVVERMDVETGRWVPVTTTKTPEADVSGLTEGKDYQFRVKAVNSEGESEPLVTDVPTTAKNPYTQPDSPGKPEVKDWSKNHADLKWAPPKNDGGAPIEKYIIEKKDPITGKWQKALEVPGNKAEARIPDLQEGQPYQFRVKAVNKGGESKPSQASEQIIAKDRFVPPKIDRSNLRDITVKAGQHIRLDVKVSGEPPPTKQWYLNKARIEDRDDINVDLEDYRTKFVIPIAKREHTGTLVLKAENSSGKDEASIEIKVLDKPSKPEGPLRISDVHKEGCTLKWKPPIDDGGVPLDYYQVEKLDTATGRWVPAGRAKEPKIDLNNLEPGQEYKFRVSAVNAEGESEPLEAEQSIIAKNPFDEPGAPGTPEVTDWDKNHVDLRWTPPTNDGGSPITGYIIEKREKGSPKWIKAGETGPYDTKGTVDNLDEGGEYEFRVRAVNLAGPGEPSQTSKSVICKPRKLAPKIDRRNLYNITVKEGEPIYIDVKVTGEPAPDVSWYQEGKTLIPTSHRRIDNIPYNSKFFNDKPERKDSGVYKIQAVNKYGQDSAEIEITVVSKPGQPEGPLEVSDIHKDGCTLKWKRPKDDGGEPIENYVVEKFDPETGIWLPVGKTSGSIPEMKVDGLTPGHEYKFRVKAVNKEGESEPLETAGLITAKDPFTTANRPGTPEPTDWSANHVDLKWTEPISDGGSPITGYIIEMKDKYSPLWEKALETTSPTPSAAIHGLIEGNEYQFRVIAVNKAGQSAPSDASKSFTAKPRFLAPKIDRRHLHDVTLSAGSALKFDANIIGEPAPTVEWRYNGGSIKDNRIQIDNVDYNTKLVIRPVKRDDSGQYTVTATNSSGKDTHTINVTVTDKPTPPEGPLAVSDVNKNGCKLKWKRPKDDGGTPIEYYQVDKMDPETGCWVPCGRANEPNFEVTGLTPGHEYKFRVAAVNAEGESKPLEADQSIIAKNPFDEPGAPGHLKATDWDKDHVDLAWSPPKEDGGSPITGYIIEKKDKFGDWEKALEVPVDQLKATVPDLIEGQPYQFRVRAVNAAGPGDPSNETPTIIAKSRNTAPKIDRSNLIEIRIKAGQPFHYECKVTGEPMPTTKWLLKGKEIKSSEGTKVTHSDYNTKLAVRNASRADSGTYTVTAENANGKDIAEVEVTVLDVPSPPGGPLKVSDVHANGCKLSWRPPADDGGNPVECYVVEKMDEASGRWVPAGETIGPETSLNVDGLTPGHKYKFRVRAQNRQGKSEPLTTAQAIEAKNPFDEPGKTSAPEITDYDSEFVELKWDKPESDGGSPITGYIIEKRDKYNPNWEKCAETIGDVPKGKVKDLIEGTPYEFRIRAVNKAGPGEPSDASAIHVARPKNLPPKIDRNHFRDLKVKAGATIEFNVPIIGEPPPSKEWKHKEDILFAGERCKITNEDYKTHVKITDAKRSDSGPYTLTVKNSNGRDTHTVKVTVLDIPSPPEGPLKTDNVTKNSLTLQWKPPKDDGGSEITHYSVEKLDTENMRWVPVGDAIGTNMRVDHLSEGHDYQFRVRACNKQGDSVPLCTTEAITAKDPFTRPDKPSAPVPTDWDKDHVDLEWTPPKRDGGAPIEKYIIEKRPRHGIWEKACEVPGDKTKGTVPNLTEGEEYEFRIIAVNKGGPSEPSEASIPVIAKPRFQAPTFNKNLLEDITVKAGQRFGWTIPIEASPKPTAKWSVNGKDISPSNRVDMAVYNNKVSFDISSSLRSDAGRYTLTLTNDLGSFSASAQVNVIDKPGPPQRPLDVGCVTKESARITWKPPADDGGSPILHYIVEKMDVSRGTWADAGMATITSHDITRLIHKKEYFFRVKAVNAVGESEPLETARSIIAKNEFDEPSAPGKPAVTDWDKDHVDLEWTAPTNDGGSPITGYVIQKKEKGSPYWTNAVHVPARKTSATVPDLTEGQEYEFRVIATNTAGQSEPSEPSDLVTAKARFLAPKIKTLLNDIRIKAGLILHIDIDFIGEPTPEPTWTVGGKDLVPNDRTTVTSIGYHTTIHTVNAKRSDSGLYHLLIKNNSGIDEGSFQVIVLDRPNPPEGPLEYEEVTAQSVTLSWKPPKDNGGSEITGYVIEKRDLTHGGGWVPAVNYVNPKYNHAIVPRLIEGTKYEFRVMAENLQGRSDPLDTSKPVVAKNQYDVPGKPGKPELVDSDKDHIKIKWSAPISNGGSPIVGYDIERRDRATGRWVKLNKEPTKNLEYYDDRVQEGHQYEYRVSAVNAAGPGKPSDASNVFIAKPMKEKPKLWLDGLIGRKIKVRAGEPINIDIPLTGAPTPKVEWLKNKINVPESNRVYSETTSEHTRFRVEVSNRDDSGIYTVRAKNEYGADEADIEVTVVDKPGPPKGPLQYTETTQDTVSLSWNPPSDDGGGEITGYIVEVSEFGTDMWRPCPGYCPRTSFTARGLQEGKKYNFRVRAENIYGVSEPLEGKPVVAKSPFDPPGAPSQPDVTGYTPSSCSLKWNPPTSTGGKPITGYIVEKRERGGDWVKVNNYPTPNTQYTVQDLREGNKYEFRVIAVNEAGPGTPSKPTEPIVAGHQRFKPNTPEPPKADRITKDSVTLSWRPPRSDGGSKLKGYILQKRPKGSDDWTDVNSVPITDTVYTVPKLKEGEEYQFRLIAVNDVGKSDPSRPSNPIVIEEQANKPKMDLGGVRDITVRAGEDFSIHVPYVGFPKPTASWFANDKLLDESDSRIFPQLADDYASIIVKNSKRTDSGQYRLQLKNPSGFDTATINVRVLDRPGKPENLRADEFAGDALTLYWQPPKDNGGADITNYIIEKKEAKSNTWSKVSSYVTVPFVRIRNLTLGKDYEFRVIAENQYGQSEPAVTSEPIRARHPFDPPGAPGVPRGIETSEDSITITWAKPRHDGGSPITGYVVEKRLITEDKWTKASHALVPDTTLKCINLIENHEYEFRVAALNAAGQGPWSSASDAICARAAPHAPKITSDLSIRDMVVIAGEEFKITVPYTATPKPKETWSINGEEVTSGDRIKMETTDIASIYLNKKAKRSDTGSYTIKLTNTVGSDSATCRVLVVDKPQPPQGPLDISDVTPDNCSLAWRAPLDDGGSPITNYIVEKLDTNGIWTKCSSFVRNTHYDVMSLEPNRKYSFRIRAENQYGISEPLESSDPVVAKYPFTVPDAPGAPRVTDWDSSTIYLSWDRPNNDGGSRIQGYKLEYRDVAHDAHWISASDYLVKETHFDLYNMITGQEYEFRVRAKNAAGFSKPSASSSIFKLKGKFNVPTPPQNPKVVKVGKGYVDLTWEPPTNDGGSRITGYIIEKREIGSPLWTKCNDYNVLDTNYTSLNLTDGSDYEFRIYAINSAGKSDASNCTTPVRICEVLGGQKPEWIRPLNNTAAPLGKTGTLECEAYGKPEPTFRWLRMGREINMGGRFQMESKGGIARLHINDLLDIDDGDYTCEASNTLGSITTTARLKIGTPPRIDRLPGDLYLPEGDNTKIKIYYTGDQPLDVTLSRNGRQIEESGHLKFTVFDDYIIIFIRGIQKDDAGQYNLTVKNDSGSASGSFDVFITGLPGPPNGPLDTTDITKHTCTLSWKPPSYDGGMRVTHYVVERKDVTGQHWITVSSSCKDTTFTVQGLTEGQEYLFRIMAVNDNGMGPPLQGVNPIKAKAPFDPPSPPGIPKVTQVGGDFVNLEWTKPENDGGARVQGYWVDKREVGSLAWQRVNISLCLPTQINISNLIEGRQYEFRVFAQNVAGISEPSSNSTSVVVKDPLAATPPEIIKPLKNAQCIQNHNAKFECTITGVPAPTITWYKGAREITNGSRYHIYSEGDVHHLVIHDIFGEDADEYVCRAVNKGGIKSTRAELLIMTAPKLNIPPRFRDSAYFDKGENVVIKIPFTGFPRPKITWVREGEVIESGGHYHVEVKDRHAILTIRDASKLDSGPYRITAENELGQDTAIVKIQIADRPDPPRFPAVDNIGTDSLAVSWKAPVWDGGSNITNYLVERREHPLSTWIRVGNTRMTSMAVSGLTPGHQYEFRIYAENIYGRSDASEVSTLITMKDTGKKVVQKRKYEVDENGKKIRESHKEPVKDYDQYVFDIYSKYVPQPVEIKNRSVYDDYDILEEIGTGAFGVVHRCRERKTGNIFAAKFIPVSHAMEKELIRKEIDIMNQLHHNKLINLHDAFEDDDEMVLIYEFLSGGELFERITAEGYQMSEAEVINYMRQICEAIKHMHEKNIIHLDIKPENIMCQTRKGTNIKLIDFGLATKLDPNEVVKISTGTAEFAAPEIVEREPVGFYTDMWAVGVLAYVLLSGLSPFAGENDIETLKNVKACDWDFDEEAFTNVSEEGKDFIRRLLLKTKDKRMTAQECLLHAWLSGDHSSRTKEIDQSKYLRMRDKIRSKYENWDSYALPLGRLSEYSSLRKLLIEKYRIHDTFFDRRQAAPRFVIKPQSAFCYEGQSVKFYCRVIGCAPPTLSWYHNNSELRQSVKFMKRYVGDDYYFVINRAKLQDRGEYIIRAENHYGSREEVVFLNVQPLPRVVPEYKPEAQVIRRREPLPYTFWQEEQECAPSFTFLLRPRVMQERDTCKLLCCLSGKPFPTVKWYKDKRELSKYEYSMSHSDGVVTMEIVGCRPSDSGKYTCVATNPHGQDETSCVVIVEGASSTEEQTQMAQKLLYSGDRKYIEQPIKPAPIPVTIKKPVPVSAPAPVSNPAPQRPTTLAHSGSNLSVGEGSPRSPRKYGRLDSTGSPNRSRSATKELALPADDSTMCAPTFTKTLADLTINDGDSLTLTAHVKGDPDPQIVWTKNGKPLSSSEVVDLKYKNGIAKLHINEVYPEDEGEYVCKATNSIGNAETKCKLSVKPMSNATNGKKKGSEDKPPRIVSHLQSAFVKDGEPVTLSCRIIGADKFDVVWLHNNKEIKPSKDFQYTNEANIYKLIIAEIFPEDSGAYTCEAFNDAGESFSSCTLNVIVAGEQPKSPVFKTFPVSATVSEGESATFEAETEDNPLQINWLKDGKAIKETSAKYKFTADGKRYTLEIVSCDSNDVGQYQAKAIGKKGETFAAFSLNVVPSGEL</sequence>
<dbReference type="FunFam" id="2.60.40.10:FF:000460">
    <property type="entry name" value="Bent, isoform J"/>
    <property type="match status" value="1"/>
</dbReference>
<dbReference type="GO" id="GO:0031672">
    <property type="term" value="C:A band"/>
    <property type="evidence" value="ECO:0007669"/>
    <property type="project" value="UniProtKB-ARBA"/>
</dbReference>
<feature type="domain" description="Fibronectin type-III" evidence="27">
    <location>
        <begin position="3073"/>
        <end position="3166"/>
    </location>
</feature>
<dbReference type="SMART" id="SM00060">
    <property type="entry name" value="FN3"/>
    <property type="match status" value="39"/>
</dbReference>
<dbReference type="Gene3D" id="1.10.510.10">
    <property type="entry name" value="Transferase(Phosphotransferase) domain 1"/>
    <property type="match status" value="1"/>
</dbReference>
<dbReference type="FunFam" id="2.60.40.10:FF:000031">
    <property type="entry name" value="Myosin-binding protein C, slow type"/>
    <property type="match status" value="1"/>
</dbReference>
<evidence type="ECO:0000256" key="23">
    <source>
        <dbReference type="PROSITE-ProRule" id="PRU10141"/>
    </source>
</evidence>
<feature type="region of interest" description="Disordered" evidence="24">
    <location>
        <begin position="4931"/>
        <end position="4954"/>
    </location>
</feature>
<feature type="domain" description="Ig-like" evidence="26">
    <location>
        <begin position="6502"/>
        <end position="6590"/>
    </location>
</feature>
<dbReference type="PROSITE" id="PS00108">
    <property type="entry name" value="PROTEIN_KINASE_ST"/>
    <property type="match status" value="1"/>
</dbReference>
<feature type="domain" description="Fibronectin type-III" evidence="27">
    <location>
        <begin position="5347"/>
        <end position="5442"/>
    </location>
</feature>
<evidence type="ECO:0000256" key="4">
    <source>
        <dbReference type="ARBA" id="ARBA00012513"/>
    </source>
</evidence>
<dbReference type="FunFam" id="2.60.40.10:FF:000006">
    <property type="entry name" value="Uncharacterized protein, isoform F"/>
    <property type="match status" value="1"/>
</dbReference>
<dbReference type="InterPro" id="IPR017441">
    <property type="entry name" value="Protein_kinase_ATP_BS"/>
</dbReference>
<feature type="region of interest" description="Disordered" evidence="24">
    <location>
        <begin position="3658"/>
        <end position="3686"/>
    </location>
</feature>
<reference evidence="28" key="1">
    <citation type="submission" date="2021-12" db="EMBL/GenBank/DDBJ databases">
        <authorList>
            <person name="King R."/>
        </authorList>
    </citation>
    <scope>NUCLEOTIDE SEQUENCE</scope>
</reference>
<dbReference type="SUPFAM" id="SSF49265">
    <property type="entry name" value="Fibronectin type III"/>
    <property type="match status" value="21"/>
</dbReference>
<keyword evidence="18" id="KW-1015">Disulfide bond</keyword>
<dbReference type="InterPro" id="IPR008271">
    <property type="entry name" value="Ser/Thr_kinase_AS"/>
</dbReference>
<evidence type="ECO:0000256" key="16">
    <source>
        <dbReference type="ARBA" id="ARBA00022842"/>
    </source>
</evidence>
<keyword evidence="12 23" id="KW-0547">Nucleotide-binding</keyword>
<dbReference type="FunFam" id="2.60.40.10:FF:001845">
    <property type="entry name" value="Bent, isoform H"/>
    <property type="match status" value="1"/>
</dbReference>
<evidence type="ECO:0000256" key="10">
    <source>
        <dbReference type="ARBA" id="ARBA00022723"/>
    </source>
</evidence>
<keyword evidence="13" id="KW-0418">Kinase</keyword>
<feature type="region of interest" description="Disordered" evidence="24">
    <location>
        <begin position="2164"/>
        <end position="2195"/>
    </location>
</feature>
<dbReference type="FunFam" id="2.60.40.10:FF:000160">
    <property type="entry name" value="Titin a"/>
    <property type="match status" value="3"/>
</dbReference>
<keyword evidence="8" id="KW-0597">Phosphoprotein</keyword>
<feature type="domain" description="Fibronectin type-III" evidence="27">
    <location>
        <begin position="2973"/>
        <end position="3067"/>
    </location>
</feature>
<dbReference type="EMBL" id="OV121139">
    <property type="protein sequence ID" value="CAH0562245.1"/>
    <property type="molecule type" value="Genomic_DNA"/>
</dbReference>
<dbReference type="FunFam" id="2.60.40.10:FF:000051">
    <property type="entry name" value="Uncharacterized protein, isoform J"/>
    <property type="match status" value="7"/>
</dbReference>
<dbReference type="FunFam" id="2.60.40.10:FF:000147">
    <property type="entry name" value="Myosin light chain kinase"/>
    <property type="match status" value="1"/>
</dbReference>
<feature type="compositionally biased region" description="Polar residues" evidence="24">
    <location>
        <begin position="6772"/>
        <end position="6784"/>
    </location>
</feature>
<dbReference type="Gene3D" id="3.30.200.20">
    <property type="entry name" value="Phosphorylase Kinase, domain 1"/>
    <property type="match status" value="1"/>
</dbReference>
<feature type="domain" description="Ig-like" evidence="26">
    <location>
        <begin position="3468"/>
        <end position="3557"/>
    </location>
</feature>
<dbReference type="GO" id="GO:0030154">
    <property type="term" value="P:cell differentiation"/>
    <property type="evidence" value="ECO:0007669"/>
    <property type="project" value="UniProtKB-ARBA"/>
</dbReference>
<feature type="domain" description="Ig-like" evidence="26">
    <location>
        <begin position="1103"/>
        <end position="1192"/>
    </location>
</feature>
<evidence type="ECO:0000256" key="22">
    <source>
        <dbReference type="ARBA" id="ARBA00048679"/>
    </source>
</evidence>
<feature type="region of interest" description="Disordered" evidence="24">
    <location>
        <begin position="6759"/>
        <end position="6819"/>
    </location>
</feature>
<comment type="similarity">
    <text evidence="3">Belongs to the protein kinase superfamily. CAMK Ser/Thr protein kinase family.</text>
</comment>
<evidence type="ECO:0000256" key="24">
    <source>
        <dbReference type="SAM" id="MobiDB-lite"/>
    </source>
</evidence>
<evidence type="ECO:0000256" key="9">
    <source>
        <dbReference type="ARBA" id="ARBA00022679"/>
    </source>
</evidence>
<dbReference type="FunFam" id="2.60.40.10:FF:000003">
    <property type="entry name" value="Titin isoform E"/>
    <property type="match status" value="2"/>
</dbReference>
<feature type="domain" description="Ig-like" evidence="26">
    <location>
        <begin position="1991"/>
        <end position="2080"/>
    </location>
</feature>
<dbReference type="PANTHER" id="PTHR14340">
    <property type="entry name" value="MICROFIBRIL-ASSOCIATED GLYCOPROTEIN 3"/>
    <property type="match status" value="1"/>
</dbReference>
<feature type="domain" description="Fibronectin type-III" evidence="27">
    <location>
        <begin position="700"/>
        <end position="795"/>
    </location>
</feature>
<evidence type="ECO:0000256" key="6">
    <source>
        <dbReference type="ARBA" id="ARBA00022490"/>
    </source>
</evidence>
<dbReference type="PANTHER" id="PTHR14340:SF9">
    <property type="entry name" value="FIBRONECTIN TYPE-III DOMAIN-CONTAINING PROTEIN"/>
    <property type="match status" value="1"/>
</dbReference>
<accession>A0A9P0BFC8</accession>
<evidence type="ECO:0000256" key="13">
    <source>
        <dbReference type="ARBA" id="ARBA00022777"/>
    </source>
</evidence>
<keyword evidence="20" id="KW-0393">Immunoglobulin domain</keyword>
<feature type="domain" description="Ig-like" evidence="26">
    <location>
        <begin position="6627"/>
        <end position="6710"/>
    </location>
</feature>
<evidence type="ECO:0000259" key="27">
    <source>
        <dbReference type="PROSITE" id="PS50853"/>
    </source>
</evidence>
<feature type="domain" description="Fibronectin type-III" evidence="27">
    <location>
        <begin position="4849"/>
        <end position="4943"/>
    </location>
</feature>
<evidence type="ECO:0000259" key="26">
    <source>
        <dbReference type="PROSITE" id="PS50835"/>
    </source>
</evidence>
<dbReference type="FunFam" id="2.60.40.10:FF:001003">
    <property type="entry name" value="titin isoform X1"/>
    <property type="match status" value="1"/>
</dbReference>
<dbReference type="InterPro" id="IPR036116">
    <property type="entry name" value="FN3_sf"/>
</dbReference>
<feature type="region of interest" description="Disordered" evidence="24">
    <location>
        <begin position="4630"/>
        <end position="4661"/>
    </location>
</feature>
<dbReference type="Pfam" id="PF07679">
    <property type="entry name" value="I-set"/>
    <property type="match status" value="27"/>
</dbReference>
<keyword evidence="9" id="KW-0808">Transferase</keyword>
<gene>
    <name evidence="28" type="ORF">MELIAE_LOCUS11420</name>
</gene>
<feature type="domain" description="Ig-like" evidence="26">
    <location>
        <begin position="5838"/>
        <end position="5926"/>
    </location>
</feature>
<feature type="domain" description="Fibronectin type-III" evidence="27">
    <location>
        <begin position="1497"/>
        <end position="1592"/>
    </location>
</feature>
<dbReference type="FunFam" id="2.60.40.10:FF:000034">
    <property type="entry name" value="Titin isoform A"/>
    <property type="match status" value="1"/>
</dbReference>
<dbReference type="FunFam" id="2.60.40.10:FF:000466">
    <property type="entry name" value="Uncharacterized protein, isoform H"/>
    <property type="match status" value="1"/>
</dbReference>
<dbReference type="GO" id="GO:0051239">
    <property type="term" value="P:regulation of multicellular organismal process"/>
    <property type="evidence" value="ECO:0007669"/>
    <property type="project" value="UniProtKB-ARBA"/>
</dbReference>
<dbReference type="FunFam" id="3.30.200.20:FF:000249">
    <property type="entry name" value="twitchin isoform X2"/>
    <property type="match status" value="1"/>
</dbReference>
<evidence type="ECO:0000256" key="2">
    <source>
        <dbReference type="ARBA" id="ARBA00004496"/>
    </source>
</evidence>
<feature type="domain" description="Fibronectin type-III" evidence="27">
    <location>
        <begin position="6029"/>
        <end position="6121"/>
    </location>
</feature>
<dbReference type="InterPro" id="IPR003599">
    <property type="entry name" value="Ig_sub"/>
</dbReference>
<keyword evidence="5" id="KW-0728">SH3 domain</keyword>
<comment type="cofactor">
    <cofactor evidence="1">
        <name>Mg(2+)</name>
        <dbReference type="ChEBI" id="CHEBI:18420"/>
    </cofactor>
</comment>
<feature type="binding site" evidence="23">
    <location>
        <position position="6208"/>
    </location>
    <ligand>
        <name>ATP</name>
        <dbReference type="ChEBI" id="CHEBI:30616"/>
    </ligand>
</feature>
<dbReference type="PROSITE" id="PS50011">
    <property type="entry name" value="PROTEIN_KINASE_DOM"/>
    <property type="match status" value="1"/>
</dbReference>
<feature type="domain" description="Fibronectin type-III" evidence="27">
    <location>
        <begin position="1004"/>
        <end position="1099"/>
    </location>
</feature>
<feature type="domain" description="Fibronectin type-III" evidence="27">
    <location>
        <begin position="897"/>
        <end position="998"/>
    </location>
</feature>
<dbReference type="PROSITE" id="PS00107">
    <property type="entry name" value="PROTEIN_KINASE_ATP"/>
    <property type="match status" value="1"/>
</dbReference>
<comment type="subcellular location">
    <subcellularLocation>
        <location evidence="2">Cytoplasm</location>
    </subcellularLocation>
</comment>
<feature type="domain" description="Ig-like" evidence="26">
    <location>
        <begin position="5448"/>
        <end position="5536"/>
    </location>
</feature>
<proteinExistence type="inferred from homology"/>
<keyword evidence="10" id="KW-0479">Metal-binding</keyword>
<feature type="domain" description="Fibronectin type-III" evidence="27">
    <location>
        <begin position="3858"/>
        <end position="3952"/>
    </location>
</feature>
<dbReference type="InterPro" id="IPR011009">
    <property type="entry name" value="Kinase-like_dom_sf"/>
</dbReference>
<dbReference type="Pfam" id="PF00069">
    <property type="entry name" value="Pkinase"/>
    <property type="match status" value="1"/>
</dbReference>
<keyword evidence="11" id="KW-0677">Repeat</keyword>
<feature type="domain" description="Ig-like" evidence="26">
    <location>
        <begin position="2581"/>
        <end position="2670"/>
    </location>
</feature>
<evidence type="ECO:0000256" key="1">
    <source>
        <dbReference type="ARBA" id="ARBA00001946"/>
    </source>
</evidence>
<dbReference type="EC" id="2.7.11.1" evidence="4"/>
<dbReference type="SMART" id="SM00409">
    <property type="entry name" value="IG"/>
    <property type="match status" value="27"/>
</dbReference>
<feature type="domain" description="Ig-like" evidence="26">
    <location>
        <begin position="799"/>
        <end position="889"/>
    </location>
</feature>
<evidence type="ECO:0000256" key="8">
    <source>
        <dbReference type="ARBA" id="ARBA00022553"/>
    </source>
</evidence>
<keyword evidence="14" id="KW-0106">Calcium</keyword>
<dbReference type="SMART" id="SM00408">
    <property type="entry name" value="IGc2"/>
    <property type="match status" value="21"/>
</dbReference>
<dbReference type="SMART" id="SM00220">
    <property type="entry name" value="S_TKc"/>
    <property type="match status" value="1"/>
</dbReference>
<feature type="domain" description="Ig-like" evidence="26">
    <location>
        <begin position="6827"/>
        <end position="6915"/>
    </location>
</feature>
<dbReference type="FunFam" id="2.60.40.10:FF:000553">
    <property type="entry name" value="Uncharacterized protein, isoform J"/>
    <property type="match status" value="1"/>
</dbReference>
<comment type="catalytic activity">
    <reaction evidence="21">
        <text>L-threonyl-[protein] + ATP = O-phospho-L-threonyl-[protein] + ADP + H(+)</text>
        <dbReference type="Rhea" id="RHEA:46608"/>
        <dbReference type="Rhea" id="RHEA-COMP:11060"/>
        <dbReference type="Rhea" id="RHEA-COMP:11605"/>
        <dbReference type="ChEBI" id="CHEBI:15378"/>
        <dbReference type="ChEBI" id="CHEBI:30013"/>
        <dbReference type="ChEBI" id="CHEBI:30616"/>
        <dbReference type="ChEBI" id="CHEBI:61977"/>
        <dbReference type="ChEBI" id="CHEBI:456216"/>
        <dbReference type="EC" id="2.7.11.1"/>
    </reaction>
</comment>
<feature type="domain" description="Fibronectin type-III" evidence="27">
    <location>
        <begin position="4653"/>
        <end position="4748"/>
    </location>
</feature>
<keyword evidence="16" id="KW-0460">Magnesium</keyword>
<feature type="domain" description="Protein kinase" evidence="25">
    <location>
        <begin position="6179"/>
        <end position="6434"/>
    </location>
</feature>
<dbReference type="InterPro" id="IPR007110">
    <property type="entry name" value="Ig-like_dom"/>
</dbReference>
<feature type="domain" description="Fibronectin type-III" evidence="27">
    <location>
        <begin position="5737"/>
        <end position="5832"/>
    </location>
</feature>
<dbReference type="Gene3D" id="2.60.40.10">
    <property type="entry name" value="Immunoglobulins"/>
    <property type="match status" value="66"/>
</dbReference>
<feature type="domain" description="Fibronectin type-III" evidence="27">
    <location>
        <begin position="2383"/>
        <end position="2476"/>
    </location>
</feature>
<dbReference type="InterPro" id="IPR000719">
    <property type="entry name" value="Prot_kinase_dom"/>
</dbReference>
<feature type="region of interest" description="Disordered" evidence="24">
    <location>
        <begin position="4544"/>
        <end position="4575"/>
    </location>
</feature>
<evidence type="ECO:0000256" key="17">
    <source>
        <dbReference type="ARBA" id="ARBA00022860"/>
    </source>
</evidence>
<feature type="domain" description="Fibronectin type-III" evidence="27">
    <location>
        <begin position="1301"/>
        <end position="1396"/>
    </location>
</feature>
<feature type="domain" description="Fibronectin type-III" evidence="27">
    <location>
        <begin position="299"/>
        <end position="396"/>
    </location>
</feature>
<feature type="domain" description="Fibronectin type-III" evidence="27">
    <location>
        <begin position="1598"/>
        <end position="1691"/>
    </location>
</feature>
<keyword evidence="19" id="KW-0514">Muscle protein</keyword>
<dbReference type="GO" id="GO:0046872">
    <property type="term" value="F:metal ion binding"/>
    <property type="evidence" value="ECO:0007669"/>
    <property type="project" value="UniProtKB-KW"/>
</dbReference>